<evidence type="ECO:0000256" key="1">
    <source>
        <dbReference type="SAM" id="MobiDB-lite"/>
    </source>
</evidence>
<gene>
    <name evidence="3" type="ORF">KRR39_07305</name>
</gene>
<dbReference type="Proteomes" id="UP000683575">
    <property type="component" value="Chromosome"/>
</dbReference>
<evidence type="ECO:0008006" key="5">
    <source>
        <dbReference type="Google" id="ProtNLM"/>
    </source>
</evidence>
<feature type="signal peptide" evidence="2">
    <location>
        <begin position="1"/>
        <end position="17"/>
    </location>
</feature>
<keyword evidence="4" id="KW-1185">Reference proteome</keyword>
<dbReference type="EMBL" id="CP077062">
    <property type="protein sequence ID" value="QWZ09551.1"/>
    <property type="molecule type" value="Genomic_DNA"/>
</dbReference>
<proteinExistence type="predicted"/>
<feature type="chain" id="PRO_5037424257" description="CBM-cenC domain-containing protein" evidence="2">
    <location>
        <begin position="18"/>
        <end position="632"/>
    </location>
</feature>
<evidence type="ECO:0000313" key="4">
    <source>
        <dbReference type="Proteomes" id="UP000683575"/>
    </source>
</evidence>
<evidence type="ECO:0000313" key="3">
    <source>
        <dbReference type="EMBL" id="QWZ09551.1"/>
    </source>
</evidence>
<evidence type="ECO:0000256" key="2">
    <source>
        <dbReference type="SAM" id="SignalP"/>
    </source>
</evidence>
<dbReference type="RefSeq" id="WP_216941397.1">
    <property type="nucleotide sequence ID" value="NZ_CP077062.1"/>
</dbReference>
<dbReference type="KEGG" id="nps:KRR39_07305"/>
<feature type="compositionally biased region" description="Low complexity" evidence="1">
    <location>
        <begin position="175"/>
        <end position="197"/>
    </location>
</feature>
<dbReference type="AlphaFoldDB" id="A0A975T104"/>
<feature type="region of interest" description="Disordered" evidence="1">
    <location>
        <begin position="173"/>
        <end position="199"/>
    </location>
</feature>
<name>A0A975T104_9ACTN</name>
<keyword evidence="2" id="KW-0732">Signal</keyword>
<sequence>MVMLALVSSLGLTTASATTTILNRSLEQAGQTAAPDCWRQDGYGTNSSRFARTSDAHSGSWAGNVTISSYTSGARRLVVDRADRCSLNVTPGQRYTVSGWSKLTGTAQWVLFTRNATTGAWSWQESGTFAPASNGWSHSAYTSKPIPAGVDRVSFGLALQSKGSLTVDDMDFARAGSTPTPTATGTPTATATPSPTGHTWYVSRRGSNADGKSWSSAWSELSAINWAAVQPGDTVLIDGGSSRCASAYDFTTTRPGVSCGMTYSTTLTVGRSGTSAAPVTIRRATEPGRDGTVVLFGGRDVPLPYCHQSSYTAPAGRSRLVDLNGQSYVTLDGVARSGIMAYGAQNGVAFGSDSANHITLRNLEIFDNGVPTTISNGYNSDGENITLRGHHLTFDRLLVHDGGQDDFQDQTHANGTLHDLTFQNSWIYFARENPQYPGYSFNEPQSTGCTHADGIQIYSGGQQSAITVDHMLFGPGGNQGFYPGDSGTGAKYDNVSITNTLFLASASHNVMTDLAVSGWTMDHNTIYAPQGGSEVPANGPMRLTNTIKYGGYWSAPGGTWTASGNVSYGGDPIPGSTSTNPGFVGPMPTSSPPRFSQLRASNFTPTCAACSTAGAPLHKVGDILSRIDALNQ</sequence>
<organism evidence="3 4">
    <name type="scientific">Nocardioides panacis</name>
    <dbReference type="NCBI Taxonomy" id="2849501"/>
    <lineage>
        <taxon>Bacteria</taxon>
        <taxon>Bacillati</taxon>
        <taxon>Actinomycetota</taxon>
        <taxon>Actinomycetes</taxon>
        <taxon>Propionibacteriales</taxon>
        <taxon>Nocardioidaceae</taxon>
        <taxon>Nocardioides</taxon>
    </lineage>
</organism>
<protein>
    <recommendedName>
        <fullName evidence="5">CBM-cenC domain-containing protein</fullName>
    </recommendedName>
</protein>
<reference evidence="3" key="1">
    <citation type="submission" date="2021-06" db="EMBL/GenBank/DDBJ databases">
        <title>Complete genome sequence of Nocardioides sp. G188.</title>
        <authorList>
            <person name="Im W.-T."/>
        </authorList>
    </citation>
    <scope>NUCLEOTIDE SEQUENCE</scope>
    <source>
        <strain evidence="3">G188</strain>
    </source>
</reference>
<accession>A0A975T104</accession>